<organism evidence="1 2">
    <name type="scientific">Seminavis robusta</name>
    <dbReference type="NCBI Taxonomy" id="568900"/>
    <lineage>
        <taxon>Eukaryota</taxon>
        <taxon>Sar</taxon>
        <taxon>Stramenopiles</taxon>
        <taxon>Ochrophyta</taxon>
        <taxon>Bacillariophyta</taxon>
        <taxon>Bacillariophyceae</taxon>
        <taxon>Bacillariophycidae</taxon>
        <taxon>Naviculales</taxon>
        <taxon>Naviculaceae</taxon>
        <taxon>Seminavis</taxon>
    </lineage>
</organism>
<evidence type="ECO:0000313" key="1">
    <source>
        <dbReference type="EMBL" id="CAB9499558.1"/>
    </source>
</evidence>
<sequence length="186" mass="21162">MYIPQTELLINADISIVSRKRSRAQLEATVAVPELKKRRVVVTQEQTPKKSVRFAPEQNQVVIVSTASSSETWYSAQDYAGFKFNMKRDVLYLAQLCKTGNCQYMDRSEYSALGLEKYCCSSGDQKKSKMMKMQRIRCVLDQQMLQRLQGRSEPETIQFMAHVLSQEAVIKALQRAGRVAAAFGHN</sequence>
<proteinExistence type="predicted"/>
<accession>A0A9N8H7A2</accession>
<dbReference type="EMBL" id="CAICTM010000063">
    <property type="protein sequence ID" value="CAB9499558.1"/>
    <property type="molecule type" value="Genomic_DNA"/>
</dbReference>
<name>A0A9N8H7A2_9STRA</name>
<dbReference type="AlphaFoldDB" id="A0A9N8H7A2"/>
<keyword evidence="2" id="KW-1185">Reference proteome</keyword>
<dbReference type="Proteomes" id="UP001153069">
    <property type="component" value="Unassembled WGS sequence"/>
</dbReference>
<gene>
    <name evidence="1" type="ORF">SEMRO_64_G036110.1</name>
</gene>
<evidence type="ECO:0000313" key="2">
    <source>
        <dbReference type="Proteomes" id="UP001153069"/>
    </source>
</evidence>
<reference evidence="1" key="1">
    <citation type="submission" date="2020-06" db="EMBL/GenBank/DDBJ databases">
        <authorList>
            <consortium name="Plant Systems Biology data submission"/>
        </authorList>
    </citation>
    <scope>NUCLEOTIDE SEQUENCE</scope>
    <source>
        <strain evidence="1">D6</strain>
    </source>
</reference>
<protein>
    <submittedName>
        <fullName evidence="1">Uncharacterized protein</fullName>
    </submittedName>
</protein>
<comment type="caution">
    <text evidence="1">The sequence shown here is derived from an EMBL/GenBank/DDBJ whole genome shotgun (WGS) entry which is preliminary data.</text>
</comment>